<reference evidence="2" key="1">
    <citation type="submission" date="2018-06" db="EMBL/GenBank/DDBJ databases">
        <authorList>
            <person name="Cea G.-C."/>
            <person name="William W."/>
        </authorList>
    </citation>
    <scope>NUCLEOTIDE SEQUENCE [LARGE SCALE GENOMIC DNA]</scope>
    <source>
        <strain evidence="2">DB21MT-2</strain>
    </source>
</reference>
<organism evidence="1 2">
    <name type="scientific">Shewanella benthica</name>
    <dbReference type="NCBI Taxonomy" id="43661"/>
    <lineage>
        <taxon>Bacteria</taxon>
        <taxon>Pseudomonadati</taxon>
        <taxon>Pseudomonadota</taxon>
        <taxon>Gammaproteobacteria</taxon>
        <taxon>Alteromonadales</taxon>
        <taxon>Shewanellaceae</taxon>
        <taxon>Shewanella</taxon>
    </lineage>
</organism>
<dbReference type="AlphaFoldDB" id="A0A330M7A2"/>
<dbReference type="Proteomes" id="UP000250123">
    <property type="component" value="Chromosome SHEWBE"/>
</dbReference>
<protein>
    <submittedName>
        <fullName evidence="1">Uncharacterized protein</fullName>
    </submittedName>
</protein>
<name>A0A330M7A2_9GAMM</name>
<proteinExistence type="predicted"/>
<sequence length="55" mass="6359">MLPLLRLQSCKINKQSWLGMSGMMDKYQVAGAVPELSDEAVSELIFLFQRPFRKR</sequence>
<evidence type="ECO:0000313" key="1">
    <source>
        <dbReference type="EMBL" id="SQH78386.1"/>
    </source>
</evidence>
<dbReference type="KEGG" id="sbk:SHEWBE_4426"/>
<accession>A0A330M7A2</accession>
<gene>
    <name evidence="1" type="ORF">SHEWBE_4426</name>
</gene>
<evidence type="ECO:0000313" key="2">
    <source>
        <dbReference type="Proteomes" id="UP000250123"/>
    </source>
</evidence>
<dbReference type="EMBL" id="LS483452">
    <property type="protein sequence ID" value="SQH78386.1"/>
    <property type="molecule type" value="Genomic_DNA"/>
</dbReference>